<keyword evidence="2" id="KW-0547">Nucleotide-binding</keyword>
<dbReference type="InterPro" id="IPR000719">
    <property type="entry name" value="Prot_kinase_dom"/>
</dbReference>
<dbReference type="PROSITE" id="PS50011">
    <property type="entry name" value="PROTEIN_KINASE_DOM"/>
    <property type="match status" value="1"/>
</dbReference>
<gene>
    <name evidence="5" type="ORF">SUNI508_02566</name>
</gene>
<protein>
    <submittedName>
        <fullName evidence="5">Kinase-like domain-containing protein</fullName>
    </submittedName>
</protein>
<dbReference type="PANTHER" id="PTHR24055">
    <property type="entry name" value="MITOGEN-ACTIVATED PROTEIN KINASE"/>
    <property type="match status" value="1"/>
</dbReference>
<dbReference type="PROSITE" id="PS00108">
    <property type="entry name" value="PROTEIN_KINASE_ST"/>
    <property type="match status" value="1"/>
</dbReference>
<dbReference type="SUPFAM" id="SSF56112">
    <property type="entry name" value="Protein kinase-like (PK-like)"/>
    <property type="match status" value="1"/>
</dbReference>
<keyword evidence="1" id="KW-0808">Transferase</keyword>
<dbReference type="SMART" id="SM00220">
    <property type="entry name" value="S_TKc"/>
    <property type="match status" value="1"/>
</dbReference>
<comment type="caution">
    <text evidence="5">The sequence shown here is derived from an EMBL/GenBank/DDBJ whole genome shotgun (WGS) entry which is preliminary data.</text>
</comment>
<dbReference type="Gene3D" id="1.10.510.10">
    <property type="entry name" value="Transferase(Phosphotransferase) domain 1"/>
    <property type="match status" value="1"/>
</dbReference>
<keyword evidence="1" id="KW-0418">Kinase</keyword>
<reference evidence="5 6" key="1">
    <citation type="journal article" date="2024" name="J. Plant Pathol.">
        <title>Sequence and assembly of the genome of Seiridium unicorne, isolate CBS 538.82, causal agent of cypress canker disease.</title>
        <authorList>
            <person name="Scali E."/>
            <person name="Rocca G.D."/>
            <person name="Danti R."/>
            <person name="Garbelotto M."/>
            <person name="Barberini S."/>
            <person name="Baroncelli R."/>
            <person name="Emiliani G."/>
        </authorList>
    </citation>
    <scope>NUCLEOTIDE SEQUENCE [LARGE SCALE GENOMIC DNA]</scope>
    <source>
        <strain evidence="5 6">BM-138-508</strain>
    </source>
</reference>
<evidence type="ECO:0000313" key="5">
    <source>
        <dbReference type="EMBL" id="KAK9413367.1"/>
    </source>
</evidence>
<evidence type="ECO:0000259" key="4">
    <source>
        <dbReference type="PROSITE" id="PS50011"/>
    </source>
</evidence>
<keyword evidence="1" id="KW-0723">Serine/threonine-protein kinase</keyword>
<dbReference type="InterPro" id="IPR008271">
    <property type="entry name" value="Ser/Thr_kinase_AS"/>
</dbReference>
<dbReference type="Pfam" id="PF00069">
    <property type="entry name" value="Pkinase"/>
    <property type="match status" value="1"/>
</dbReference>
<keyword evidence="6" id="KW-1185">Reference proteome</keyword>
<evidence type="ECO:0000256" key="1">
    <source>
        <dbReference type="ARBA" id="ARBA00022527"/>
    </source>
</evidence>
<dbReference type="EMBL" id="JARVKF010000440">
    <property type="protein sequence ID" value="KAK9413367.1"/>
    <property type="molecule type" value="Genomic_DNA"/>
</dbReference>
<dbReference type="Proteomes" id="UP001408356">
    <property type="component" value="Unassembled WGS sequence"/>
</dbReference>
<accession>A0ABR2UFP9</accession>
<evidence type="ECO:0000313" key="6">
    <source>
        <dbReference type="Proteomes" id="UP001408356"/>
    </source>
</evidence>
<feature type="domain" description="Protein kinase" evidence="4">
    <location>
        <begin position="112"/>
        <end position="443"/>
    </location>
</feature>
<sequence>MWDRRGHRVLDPLLLAGTGKWKFDPKFVSTGLQTPCSSAPAPTLVHLTAWALDRHAPGSASDWPAPTTEPHLHTHNMQLRTASSTLRASLSSLQSAKTVSQRPCIPRLDGALKAATARSQGFATALSTPIHNPTDASSLVGASLQGRSGRNYVIEQVLQDRQNRFVYLAQAEKKRFVLKNLDGPEYNYALALQPKLADSPYLRAVQDTIPGQKMFVNEYLTDHLMNFAWKPLPMATQKRILRDALRGLAAMHAHNIAHLDIKANNIMVDYHETTDGIVVDRVQLSDLEDATHIPPAQALRGLQVGNHWWRSPEAHVKGAIGKPTDIFSFAIVSIFLLLRRVIFWMDLPQSTDLSFAILEKQISHFGDWDDIDDFLEYLGRGHPWRQNFNKMAGSFGESNPRRPFALWKSDVLDADFKDLIRQMTCFDPRKRITAQQALDHPWFKDVQEV</sequence>
<name>A0ABR2UFP9_9PEZI</name>
<evidence type="ECO:0000256" key="2">
    <source>
        <dbReference type="ARBA" id="ARBA00022741"/>
    </source>
</evidence>
<proteinExistence type="predicted"/>
<dbReference type="InterPro" id="IPR050117">
    <property type="entry name" value="MAPK"/>
</dbReference>
<organism evidence="5 6">
    <name type="scientific">Seiridium unicorne</name>
    <dbReference type="NCBI Taxonomy" id="138068"/>
    <lineage>
        <taxon>Eukaryota</taxon>
        <taxon>Fungi</taxon>
        <taxon>Dikarya</taxon>
        <taxon>Ascomycota</taxon>
        <taxon>Pezizomycotina</taxon>
        <taxon>Sordariomycetes</taxon>
        <taxon>Xylariomycetidae</taxon>
        <taxon>Amphisphaeriales</taxon>
        <taxon>Sporocadaceae</taxon>
        <taxon>Seiridium</taxon>
    </lineage>
</organism>
<evidence type="ECO:0000256" key="3">
    <source>
        <dbReference type="ARBA" id="ARBA00022840"/>
    </source>
</evidence>
<dbReference type="InterPro" id="IPR011009">
    <property type="entry name" value="Kinase-like_dom_sf"/>
</dbReference>
<keyword evidence="3" id="KW-0067">ATP-binding</keyword>